<evidence type="ECO:0000313" key="3">
    <source>
        <dbReference type="Proteomes" id="UP001331761"/>
    </source>
</evidence>
<dbReference type="EMBL" id="WIXE01019454">
    <property type="protein sequence ID" value="KAK5970007.1"/>
    <property type="molecule type" value="Genomic_DNA"/>
</dbReference>
<name>A0AAN8IHY2_TRICO</name>
<proteinExistence type="predicted"/>
<gene>
    <name evidence="2" type="ORF">GCK32_013607</name>
</gene>
<evidence type="ECO:0000256" key="1">
    <source>
        <dbReference type="SAM" id="MobiDB-lite"/>
    </source>
</evidence>
<reference evidence="2 3" key="1">
    <citation type="submission" date="2019-10" db="EMBL/GenBank/DDBJ databases">
        <title>Assembly and Annotation for the nematode Trichostrongylus colubriformis.</title>
        <authorList>
            <person name="Martin J."/>
        </authorList>
    </citation>
    <scope>NUCLEOTIDE SEQUENCE [LARGE SCALE GENOMIC DNA]</scope>
    <source>
        <strain evidence="2">G859</strain>
        <tissue evidence="2">Whole worm</tissue>
    </source>
</reference>
<protein>
    <submittedName>
        <fullName evidence="2">Uncharacterized protein</fullName>
    </submittedName>
</protein>
<evidence type="ECO:0000313" key="2">
    <source>
        <dbReference type="EMBL" id="KAK5970007.1"/>
    </source>
</evidence>
<sequence length="92" mass="10123">MKVLNFSEENELAVSATPRSSMDSLSDNDHVVTNDFASEGYANSRKSSGGFDSTLSQNSSGESHISRRTKSRPHTFREKSKHVHIAPDNSPK</sequence>
<dbReference type="AlphaFoldDB" id="A0AAN8IHY2"/>
<keyword evidence="3" id="KW-1185">Reference proteome</keyword>
<feature type="region of interest" description="Disordered" evidence="1">
    <location>
        <begin position="1"/>
        <end position="92"/>
    </location>
</feature>
<comment type="caution">
    <text evidence="2">The sequence shown here is derived from an EMBL/GenBank/DDBJ whole genome shotgun (WGS) entry which is preliminary data.</text>
</comment>
<feature type="compositionally biased region" description="Basic residues" evidence="1">
    <location>
        <begin position="66"/>
        <end position="84"/>
    </location>
</feature>
<dbReference type="Proteomes" id="UP001331761">
    <property type="component" value="Unassembled WGS sequence"/>
</dbReference>
<accession>A0AAN8IHY2</accession>
<feature type="compositionally biased region" description="Polar residues" evidence="1">
    <location>
        <begin position="44"/>
        <end position="63"/>
    </location>
</feature>
<organism evidence="2 3">
    <name type="scientific">Trichostrongylus colubriformis</name>
    <name type="common">Black scour worm</name>
    <dbReference type="NCBI Taxonomy" id="6319"/>
    <lineage>
        <taxon>Eukaryota</taxon>
        <taxon>Metazoa</taxon>
        <taxon>Ecdysozoa</taxon>
        <taxon>Nematoda</taxon>
        <taxon>Chromadorea</taxon>
        <taxon>Rhabditida</taxon>
        <taxon>Rhabditina</taxon>
        <taxon>Rhabditomorpha</taxon>
        <taxon>Strongyloidea</taxon>
        <taxon>Trichostrongylidae</taxon>
        <taxon>Trichostrongylus</taxon>
    </lineage>
</organism>